<feature type="transmembrane region" description="Helical" evidence="1">
    <location>
        <begin position="91"/>
        <end position="112"/>
    </location>
</feature>
<proteinExistence type="predicted"/>
<name>A0A0C7R1B4_PARSO</name>
<evidence type="ECO:0000256" key="1">
    <source>
        <dbReference type="SAM" id="Phobius"/>
    </source>
</evidence>
<protein>
    <submittedName>
        <fullName evidence="2">Membrane protein</fullName>
    </submittedName>
</protein>
<gene>
    <name evidence="2" type="ORF">R28058_07561</name>
</gene>
<evidence type="ECO:0000313" key="3">
    <source>
        <dbReference type="Proteomes" id="UP000049127"/>
    </source>
</evidence>
<feature type="transmembrane region" description="Helical" evidence="1">
    <location>
        <begin position="32"/>
        <end position="51"/>
    </location>
</feature>
<accession>A0A0C7R1B4</accession>
<evidence type="ECO:0000313" key="2">
    <source>
        <dbReference type="EMBL" id="CEQ03023.1"/>
    </source>
</evidence>
<feature type="transmembrane region" description="Helical" evidence="1">
    <location>
        <begin position="124"/>
        <end position="147"/>
    </location>
</feature>
<feature type="transmembrane region" description="Helical" evidence="1">
    <location>
        <begin position="63"/>
        <end position="85"/>
    </location>
</feature>
<feature type="transmembrane region" description="Helical" evidence="1">
    <location>
        <begin position="9"/>
        <end position="26"/>
    </location>
</feature>
<dbReference type="AlphaFoldDB" id="A0A0C7R1B4"/>
<dbReference type="Proteomes" id="UP000049127">
    <property type="component" value="Unassembled WGS sequence"/>
</dbReference>
<dbReference type="EMBL" id="CEKZ01000003">
    <property type="protein sequence ID" value="CEQ03023.1"/>
    <property type="molecule type" value="Genomic_DNA"/>
</dbReference>
<organism evidence="2 3">
    <name type="scientific">Paraclostridium sordellii</name>
    <name type="common">Clostridium sordellii</name>
    <dbReference type="NCBI Taxonomy" id="1505"/>
    <lineage>
        <taxon>Bacteria</taxon>
        <taxon>Bacillati</taxon>
        <taxon>Bacillota</taxon>
        <taxon>Clostridia</taxon>
        <taxon>Peptostreptococcales</taxon>
        <taxon>Peptostreptococcaceae</taxon>
        <taxon>Paraclostridium</taxon>
    </lineage>
</organism>
<dbReference type="Pfam" id="PF09997">
    <property type="entry name" value="DUF2238"/>
    <property type="match status" value="1"/>
</dbReference>
<feature type="transmembrane region" description="Helical" evidence="1">
    <location>
        <begin position="167"/>
        <end position="182"/>
    </location>
</feature>
<dbReference type="OrthoDB" id="4966203at2"/>
<keyword evidence="1" id="KW-0472">Membrane</keyword>
<dbReference type="RefSeq" id="WP_055341542.1">
    <property type="nucleotide sequence ID" value="NZ_CEKZ01000003.1"/>
</dbReference>
<reference evidence="2 3" key="1">
    <citation type="submission" date="2015-01" db="EMBL/GenBank/DDBJ databases">
        <authorList>
            <person name="Aslett A.Martin."/>
            <person name="De Silva Nishadi"/>
        </authorList>
    </citation>
    <scope>NUCLEOTIDE SEQUENCE [LARGE SCALE GENOMIC DNA]</scope>
    <source>
        <strain evidence="2 3">R28058</strain>
    </source>
</reference>
<dbReference type="InterPro" id="IPR014509">
    <property type="entry name" value="YjdF-like"/>
</dbReference>
<sequence length="188" mass="21858">MKTKSLKSFKWIIYLIYIFSFIYFLSINEKGKAFICFISFLIAFILSKFYFRNFKVVDKPLYVVGNLFIILSFLLGSCYGLYDIFKSYDSILHFLSGFITVKIGLNILRYIFVSPPRNLLDKVLFFLVVFFFSLGVSGICEIVEYLLDTYLNMKTQGGGLTDTMKDMMYASGGSILMIIYYLKKYSIK</sequence>
<keyword evidence="1" id="KW-1133">Transmembrane helix</keyword>
<keyword evidence="1" id="KW-0812">Transmembrane</keyword>